<sequence length="148" mass="17319">MVLSTPKVKLRENEYEKEMNKAFYEDSLMEVIKKCHLEEAVRQDQRLLDATGKVVEYESPAQLLKDKPSSFSKLMTKFLRRLSKSYCLKRTVIYGTHQVEILYAADIVRVMKDGRLEHSGNYGDHIADHRKLWRSSLAYYITTAREQA</sequence>
<reference evidence="1" key="1">
    <citation type="submission" date="2018-02" db="EMBL/GenBank/DDBJ databases">
        <authorList>
            <person name="Cohen D.B."/>
            <person name="Kent A.D."/>
        </authorList>
    </citation>
    <scope>NUCLEOTIDE SEQUENCE</scope>
</reference>
<dbReference type="InterPro" id="IPR027417">
    <property type="entry name" value="P-loop_NTPase"/>
</dbReference>
<dbReference type="SUPFAM" id="SSF52540">
    <property type="entry name" value="P-loop containing nucleoside triphosphate hydrolases"/>
    <property type="match status" value="1"/>
</dbReference>
<gene>
    <name evidence="1" type="ORF">FSB_LOCUS17896</name>
</gene>
<protein>
    <submittedName>
        <fullName evidence="1">Uncharacterized protein</fullName>
    </submittedName>
</protein>
<organism evidence="1">
    <name type="scientific">Fagus sylvatica</name>
    <name type="common">Beechnut</name>
    <dbReference type="NCBI Taxonomy" id="28930"/>
    <lineage>
        <taxon>Eukaryota</taxon>
        <taxon>Viridiplantae</taxon>
        <taxon>Streptophyta</taxon>
        <taxon>Embryophyta</taxon>
        <taxon>Tracheophyta</taxon>
        <taxon>Spermatophyta</taxon>
        <taxon>Magnoliopsida</taxon>
        <taxon>eudicotyledons</taxon>
        <taxon>Gunneridae</taxon>
        <taxon>Pentapetalae</taxon>
        <taxon>rosids</taxon>
        <taxon>fabids</taxon>
        <taxon>Fagales</taxon>
        <taxon>Fagaceae</taxon>
        <taxon>Fagus</taxon>
    </lineage>
</organism>
<proteinExistence type="predicted"/>
<dbReference type="Gene3D" id="3.40.50.300">
    <property type="entry name" value="P-loop containing nucleotide triphosphate hydrolases"/>
    <property type="match status" value="1"/>
</dbReference>
<name>A0A2N9FTE6_FAGSY</name>
<evidence type="ECO:0000313" key="1">
    <source>
        <dbReference type="EMBL" id="SPC90014.1"/>
    </source>
</evidence>
<dbReference type="EMBL" id="OIVN01001113">
    <property type="protein sequence ID" value="SPC90014.1"/>
    <property type="molecule type" value="Genomic_DNA"/>
</dbReference>
<accession>A0A2N9FTE6</accession>
<dbReference type="AlphaFoldDB" id="A0A2N9FTE6"/>